<dbReference type="GO" id="GO:0004672">
    <property type="term" value="F:protein kinase activity"/>
    <property type="evidence" value="ECO:0007669"/>
    <property type="project" value="InterPro"/>
</dbReference>
<organism evidence="2 3">
    <name type="scientific">Meloidogyne incognita</name>
    <name type="common">Southern root-knot nematode worm</name>
    <name type="synonym">Oxyuris incognita</name>
    <dbReference type="NCBI Taxonomy" id="6306"/>
    <lineage>
        <taxon>Eukaryota</taxon>
        <taxon>Metazoa</taxon>
        <taxon>Ecdysozoa</taxon>
        <taxon>Nematoda</taxon>
        <taxon>Chromadorea</taxon>
        <taxon>Rhabditida</taxon>
        <taxon>Tylenchina</taxon>
        <taxon>Tylenchomorpha</taxon>
        <taxon>Tylenchoidea</taxon>
        <taxon>Meloidogynidae</taxon>
        <taxon>Meloidogyninae</taxon>
        <taxon>Meloidogyne</taxon>
        <taxon>Meloidogyne incognita group</taxon>
    </lineage>
</organism>
<dbReference type="Pfam" id="PF07714">
    <property type="entry name" value="PK_Tyr_Ser-Thr"/>
    <property type="match status" value="1"/>
</dbReference>
<dbReference type="GO" id="GO:0005524">
    <property type="term" value="F:ATP binding"/>
    <property type="evidence" value="ECO:0007669"/>
    <property type="project" value="InterPro"/>
</dbReference>
<dbReference type="InterPro" id="IPR011009">
    <property type="entry name" value="Kinase-like_dom_sf"/>
</dbReference>
<evidence type="ECO:0000313" key="2">
    <source>
        <dbReference type="Proteomes" id="UP000887563"/>
    </source>
</evidence>
<name>A0A914LJQ6_MELIC</name>
<sequence>MSYLAAETFIRKILSKKTDVYSFGVLAWEIFENGKVPFKGLTDLDIARKVCLFLLKKTNGLKFNKFCLN</sequence>
<dbReference type="InterPro" id="IPR000719">
    <property type="entry name" value="Prot_kinase_dom"/>
</dbReference>
<reference evidence="3" key="1">
    <citation type="submission" date="2022-11" db="UniProtKB">
        <authorList>
            <consortium name="WormBaseParasite"/>
        </authorList>
    </citation>
    <scope>IDENTIFICATION</scope>
</reference>
<keyword evidence="2" id="KW-1185">Reference proteome</keyword>
<dbReference type="Proteomes" id="UP000887563">
    <property type="component" value="Unplaced"/>
</dbReference>
<dbReference type="PROSITE" id="PS50011">
    <property type="entry name" value="PROTEIN_KINASE_DOM"/>
    <property type="match status" value="1"/>
</dbReference>
<dbReference type="InterPro" id="IPR001245">
    <property type="entry name" value="Ser-Thr/Tyr_kinase_cat_dom"/>
</dbReference>
<dbReference type="AlphaFoldDB" id="A0A914LJQ6"/>
<protein>
    <submittedName>
        <fullName evidence="3">Protein kinase domain-containing protein</fullName>
    </submittedName>
</protein>
<dbReference type="Gene3D" id="1.10.510.10">
    <property type="entry name" value="Transferase(Phosphotransferase) domain 1"/>
    <property type="match status" value="1"/>
</dbReference>
<accession>A0A914LJQ6</accession>
<feature type="domain" description="Protein kinase" evidence="1">
    <location>
        <begin position="1"/>
        <end position="69"/>
    </location>
</feature>
<evidence type="ECO:0000259" key="1">
    <source>
        <dbReference type="PROSITE" id="PS50011"/>
    </source>
</evidence>
<proteinExistence type="predicted"/>
<evidence type="ECO:0000313" key="3">
    <source>
        <dbReference type="WBParaSite" id="Minc3s00584g14660"/>
    </source>
</evidence>
<dbReference type="SUPFAM" id="SSF56112">
    <property type="entry name" value="Protein kinase-like (PK-like)"/>
    <property type="match status" value="1"/>
</dbReference>
<dbReference type="WBParaSite" id="Minc3s00584g14660">
    <property type="protein sequence ID" value="Minc3s00584g14660"/>
    <property type="gene ID" value="Minc3s00584g14660"/>
</dbReference>